<dbReference type="Pfam" id="PF00397">
    <property type="entry name" value="WW"/>
    <property type="match status" value="1"/>
</dbReference>
<feature type="compositionally biased region" description="Low complexity" evidence="1">
    <location>
        <begin position="1079"/>
        <end position="1089"/>
    </location>
</feature>
<dbReference type="SUPFAM" id="SSF51045">
    <property type="entry name" value="WW domain"/>
    <property type="match status" value="1"/>
</dbReference>
<feature type="compositionally biased region" description="Basic residues" evidence="1">
    <location>
        <begin position="1199"/>
        <end position="1209"/>
    </location>
</feature>
<evidence type="ECO:0000313" key="3">
    <source>
        <dbReference type="EMBL" id="KAA1066484.1"/>
    </source>
</evidence>
<dbReference type="EMBL" id="VSWC01000196">
    <property type="protein sequence ID" value="KAA1066484.1"/>
    <property type="molecule type" value="Genomic_DNA"/>
</dbReference>
<feature type="domain" description="WW" evidence="2">
    <location>
        <begin position="229"/>
        <end position="263"/>
    </location>
</feature>
<feature type="compositionally biased region" description="Basic and acidic residues" evidence="1">
    <location>
        <begin position="866"/>
        <end position="875"/>
    </location>
</feature>
<feature type="compositionally biased region" description="Low complexity" evidence="1">
    <location>
        <begin position="535"/>
        <end position="544"/>
    </location>
</feature>
<feature type="compositionally biased region" description="Basic and acidic residues" evidence="1">
    <location>
        <begin position="969"/>
        <end position="993"/>
    </location>
</feature>
<feature type="compositionally biased region" description="Polar residues" evidence="1">
    <location>
        <begin position="159"/>
        <end position="171"/>
    </location>
</feature>
<evidence type="ECO:0000256" key="1">
    <source>
        <dbReference type="SAM" id="MobiDB-lite"/>
    </source>
</evidence>
<evidence type="ECO:0000259" key="2">
    <source>
        <dbReference type="PROSITE" id="PS50020"/>
    </source>
</evidence>
<accession>A0A5B0LSF2</accession>
<feature type="compositionally biased region" description="Basic and acidic residues" evidence="1">
    <location>
        <begin position="1103"/>
        <end position="1121"/>
    </location>
</feature>
<proteinExistence type="predicted"/>
<feature type="compositionally biased region" description="Low complexity" evidence="1">
    <location>
        <begin position="31"/>
        <end position="47"/>
    </location>
</feature>
<keyword evidence="5" id="KW-1185">Reference proteome</keyword>
<dbReference type="PROSITE" id="PS01159">
    <property type="entry name" value="WW_DOMAIN_1"/>
    <property type="match status" value="1"/>
</dbReference>
<feature type="compositionally biased region" description="Polar residues" evidence="1">
    <location>
        <begin position="378"/>
        <end position="388"/>
    </location>
</feature>
<dbReference type="AlphaFoldDB" id="A0A5B0LSF2"/>
<dbReference type="SMART" id="SM00456">
    <property type="entry name" value="WW"/>
    <property type="match status" value="1"/>
</dbReference>
<dbReference type="InterPro" id="IPR036020">
    <property type="entry name" value="WW_dom_sf"/>
</dbReference>
<feature type="region of interest" description="Disordered" evidence="1">
    <location>
        <begin position="1"/>
        <end position="574"/>
    </location>
</feature>
<evidence type="ECO:0000313" key="6">
    <source>
        <dbReference type="Proteomes" id="UP000325313"/>
    </source>
</evidence>
<feature type="compositionally biased region" description="Basic and acidic residues" evidence="1">
    <location>
        <begin position="520"/>
        <end position="534"/>
    </location>
</feature>
<feature type="compositionally biased region" description="Basic and acidic residues" evidence="1">
    <location>
        <begin position="389"/>
        <end position="404"/>
    </location>
</feature>
<feature type="compositionally biased region" description="Low complexity" evidence="1">
    <location>
        <begin position="1174"/>
        <end position="1186"/>
    </location>
</feature>
<feature type="compositionally biased region" description="Basic and acidic residues" evidence="1">
    <location>
        <begin position="362"/>
        <end position="376"/>
    </location>
</feature>
<feature type="compositionally biased region" description="Basic and acidic residues" evidence="1">
    <location>
        <begin position="1133"/>
        <end position="1153"/>
    </location>
</feature>
<feature type="compositionally biased region" description="Basic and acidic residues" evidence="1">
    <location>
        <begin position="411"/>
        <end position="471"/>
    </location>
</feature>
<feature type="compositionally biased region" description="Basic and acidic residues" evidence="1">
    <location>
        <begin position="740"/>
        <end position="772"/>
    </location>
</feature>
<feature type="compositionally biased region" description="Basic and acidic residues" evidence="1">
    <location>
        <begin position="608"/>
        <end position="644"/>
    </location>
</feature>
<feature type="compositionally biased region" description="Basic and acidic residues" evidence="1">
    <location>
        <begin position="91"/>
        <end position="124"/>
    </location>
</feature>
<dbReference type="OrthoDB" id="2501302at2759"/>
<sequence length="1264" mass="140323">MDPEDVLDFGEDDDGLDVISLGASDHDGRPVSNRSSSTTVESTTRSVRQPRPSSPTSNRHLRTTSHTQPNGSDRRRHGSVHRAANPPQAPLRDRNHQSALHPADRSAPHPDRRLLVPEASRHAEQSSVTAPPRERPPSDRPRPGERASYMPPERLHAVSASSRTSDPTTSKTDSRRPVASLSTRITTDHRDADQKPPNPLSSSKPDAEREKFEEAKDVEKPVEPSITSTELPEGWISRISKGSKKTYYVNALTRTSQWNRPTEPASGKPTKPAPKVASKAEVNQPVQEATESRTHPSRSNLSKIDSMDSSVDSPLLTRSQKERGPNIQASQSLDNQALNLRPSSTTVSHDRHQLATPQEPSRYYDTDKSTMDDHHHQSNLIGSGTAHASDSDIDGRSIHQEKLQPDPSESCVDHRIHPDRRQEIASAIHPDRRQEIASAIHPDRRQDIASTVHPDRRQEIASAMHPDRRAEIASPKPHRGRISAPEGSKATIIGSFHRDLPPHSDSNNRNSSRHGVTTRYPHDSGSHRSAEIPRPRSISPVPRRVASRRSGRRDHREHIQLSGANGIPTAPGRCFPDPIAPLQTHEMYIDPEVSRFGHPLAIPPKMTEPPDYRDVSYRRGPEQPYDRDISSQDRRASSWTRHEAAPISPIHPLQRHSLALRPRSPSPPPRRMPPLMHVPRAPLQPDLYPPERTRSPPTSNRLLLEERSIRVPEPSESFRRNPAPRYDAYRPSPSFPSETKGPRPLDPRRGDAYYPRDQDPHRSEPSLLDIRRSQVAQHLPLLPEPPRIRSGMSQPDLYRPPPRPVHPPRLSPRRPEPNNYYPIIDLDEISNKNDPPPGPSAVRISQVPPPATYPVKETPQPPLKQPSDRSQDLNKIKLFSDIQRKPQANSTRELPIDDSKQPLKDDDAAHQLLTDDAVHTPPDYPIQTPPRNARKLSVDDASKIQISDPNKVVMDTANVPAMATLGIPKHNDRNRNGRRGRSIEPDDLSEKDANASSDIIEIPPPPLTPVDSQTSGQPVSLAKRLGPVADCSGQSDKFSPPAKRCRRNPVDQTEACDVSNDFADNSKALPPSTEEKSSSKQNLPSSSHNSSEKIAVQSPVAERPAKVDQKPETDHSVHINQDRGISLRGRAGRKSEHTGVPEQHRSQVEKKGPSDPIPAGTGSLRDRIQDLAFSPVAPVQSRVPSQQPSPGPGPQRSQATHHHEVHHGGARPNQDPPVVRHISERISGFRVPLGHSSPSHGSHRARYAPRQSDSGWSGRKARYS</sequence>
<feature type="region of interest" description="Disordered" evidence="1">
    <location>
        <begin position="962"/>
        <end position="1264"/>
    </location>
</feature>
<feature type="compositionally biased region" description="Basic and acidic residues" evidence="1">
    <location>
        <begin position="894"/>
        <end position="909"/>
    </location>
</feature>
<feature type="compositionally biased region" description="Basic and acidic residues" evidence="1">
    <location>
        <begin position="205"/>
        <end position="222"/>
    </location>
</feature>
<dbReference type="SUPFAM" id="SSF158791">
    <property type="entry name" value="MgtE N-terminal domain-like"/>
    <property type="match status" value="1"/>
</dbReference>
<dbReference type="EMBL" id="VDEP01000440">
    <property type="protein sequence ID" value="KAA1081910.1"/>
    <property type="molecule type" value="Genomic_DNA"/>
</dbReference>
<gene>
    <name evidence="3" type="ORF">PGT21_031484</name>
    <name evidence="4" type="ORF">PGTUg99_027730</name>
</gene>
<evidence type="ECO:0000313" key="5">
    <source>
        <dbReference type="Proteomes" id="UP000324748"/>
    </source>
</evidence>
<dbReference type="Gene3D" id="2.20.70.10">
    <property type="match status" value="1"/>
</dbReference>
<dbReference type="Proteomes" id="UP000324748">
    <property type="component" value="Unassembled WGS sequence"/>
</dbReference>
<dbReference type="Proteomes" id="UP000325313">
    <property type="component" value="Unassembled WGS sequence"/>
</dbReference>
<protein>
    <recommendedName>
        <fullName evidence="2">WW domain-containing protein</fullName>
    </recommendedName>
</protein>
<evidence type="ECO:0000313" key="4">
    <source>
        <dbReference type="EMBL" id="KAA1081910.1"/>
    </source>
</evidence>
<feature type="compositionally biased region" description="Polar residues" evidence="1">
    <location>
        <begin position="297"/>
        <end position="318"/>
    </location>
</feature>
<feature type="compositionally biased region" description="Acidic residues" evidence="1">
    <location>
        <begin position="1"/>
        <end position="16"/>
    </location>
</feature>
<feature type="compositionally biased region" description="Polar residues" evidence="1">
    <location>
        <begin position="327"/>
        <end position="347"/>
    </location>
</feature>
<comment type="caution">
    <text evidence="3">The sequence shown here is derived from an EMBL/GenBank/DDBJ whole genome shotgun (WGS) entry which is preliminary data.</text>
</comment>
<reference evidence="5 6" key="1">
    <citation type="submission" date="2019-05" db="EMBL/GenBank/DDBJ databases">
        <title>Emergence of the Ug99 lineage of the wheat stem rust pathogen through somatic hybridization.</title>
        <authorList>
            <person name="Li F."/>
            <person name="Upadhyaya N.M."/>
            <person name="Sperschneider J."/>
            <person name="Matny O."/>
            <person name="Nguyen-Phuc H."/>
            <person name="Mago R."/>
            <person name="Raley C."/>
            <person name="Miller M.E."/>
            <person name="Silverstein K.A.T."/>
            <person name="Henningsen E."/>
            <person name="Hirsch C.D."/>
            <person name="Visser B."/>
            <person name="Pretorius Z.A."/>
            <person name="Steffenson B.J."/>
            <person name="Schwessinger B."/>
            <person name="Dodds P.N."/>
            <person name="Figueroa M."/>
        </authorList>
    </citation>
    <scope>NUCLEOTIDE SEQUENCE [LARGE SCALE GENOMIC DNA]</scope>
    <source>
        <strain evidence="3">21-0</strain>
        <strain evidence="4 6">Ug99</strain>
    </source>
</reference>
<dbReference type="CDD" id="cd00201">
    <property type="entry name" value="WW"/>
    <property type="match status" value="1"/>
</dbReference>
<feature type="compositionally biased region" description="Polar residues" evidence="1">
    <location>
        <begin position="54"/>
        <end position="71"/>
    </location>
</feature>
<organism evidence="3 5">
    <name type="scientific">Puccinia graminis f. sp. tritici</name>
    <dbReference type="NCBI Taxonomy" id="56615"/>
    <lineage>
        <taxon>Eukaryota</taxon>
        <taxon>Fungi</taxon>
        <taxon>Dikarya</taxon>
        <taxon>Basidiomycota</taxon>
        <taxon>Pucciniomycotina</taxon>
        <taxon>Pucciniomycetes</taxon>
        <taxon>Pucciniales</taxon>
        <taxon>Pucciniaceae</taxon>
        <taxon>Puccinia</taxon>
    </lineage>
</organism>
<name>A0A5B0LSF2_PUCGR</name>
<feature type="compositionally biased region" description="Basic and acidic residues" evidence="1">
    <location>
        <begin position="132"/>
        <end position="145"/>
    </location>
</feature>
<feature type="compositionally biased region" description="Pro residues" evidence="1">
    <location>
        <begin position="798"/>
        <end position="810"/>
    </location>
</feature>
<dbReference type="InterPro" id="IPR001202">
    <property type="entry name" value="WW_dom"/>
</dbReference>
<dbReference type="PROSITE" id="PS50020">
    <property type="entry name" value="WW_DOMAIN_2"/>
    <property type="match status" value="1"/>
</dbReference>
<feature type="region of interest" description="Disordered" evidence="1">
    <location>
        <begin position="598"/>
        <end position="939"/>
    </location>
</feature>